<dbReference type="Pfam" id="PF07228">
    <property type="entry name" value="SpoIIE"/>
    <property type="match status" value="1"/>
</dbReference>
<dbReference type="CDD" id="cd00130">
    <property type="entry name" value="PAS"/>
    <property type="match status" value="1"/>
</dbReference>
<dbReference type="InterPro" id="IPR003018">
    <property type="entry name" value="GAF"/>
</dbReference>
<dbReference type="SMART" id="SM00091">
    <property type="entry name" value="PAS"/>
    <property type="match status" value="2"/>
</dbReference>
<dbReference type="EMBL" id="BAAASR010000015">
    <property type="protein sequence ID" value="GAA2492471.1"/>
    <property type="molecule type" value="Genomic_DNA"/>
</dbReference>
<evidence type="ECO:0000259" key="4">
    <source>
        <dbReference type="PROSITE" id="PS51746"/>
    </source>
</evidence>
<dbReference type="RefSeq" id="WP_344360252.1">
    <property type="nucleotide sequence ID" value="NZ_BAAASR010000015.1"/>
</dbReference>
<dbReference type="InterPro" id="IPR036457">
    <property type="entry name" value="PPM-type-like_dom_sf"/>
</dbReference>
<dbReference type="PROSITE" id="PS51746">
    <property type="entry name" value="PPM_2"/>
    <property type="match status" value="1"/>
</dbReference>
<dbReference type="PANTHER" id="PTHR43156:SF2">
    <property type="entry name" value="STAGE II SPORULATION PROTEIN E"/>
    <property type="match status" value="1"/>
</dbReference>
<dbReference type="InterPro" id="IPR000014">
    <property type="entry name" value="PAS"/>
</dbReference>
<dbReference type="InterPro" id="IPR013656">
    <property type="entry name" value="PAS_4"/>
</dbReference>
<accession>A0ABN3M0D0</accession>
<feature type="domain" description="PAS" evidence="3">
    <location>
        <begin position="25"/>
        <end position="96"/>
    </location>
</feature>
<proteinExistence type="predicted"/>
<evidence type="ECO:0000313" key="5">
    <source>
        <dbReference type="EMBL" id="GAA2492471.1"/>
    </source>
</evidence>
<dbReference type="Proteomes" id="UP001499942">
    <property type="component" value="Unassembled WGS sequence"/>
</dbReference>
<keyword evidence="1" id="KW-0378">Hydrolase</keyword>
<dbReference type="InterPro" id="IPR029016">
    <property type="entry name" value="GAF-like_dom_sf"/>
</dbReference>
<dbReference type="PANTHER" id="PTHR43156">
    <property type="entry name" value="STAGE II SPORULATION PROTEIN E-RELATED"/>
    <property type="match status" value="1"/>
</dbReference>
<protein>
    <submittedName>
        <fullName evidence="5">SpoIIE family protein phosphatase</fullName>
    </submittedName>
</protein>
<evidence type="ECO:0000313" key="6">
    <source>
        <dbReference type="Proteomes" id="UP001499942"/>
    </source>
</evidence>
<dbReference type="SUPFAM" id="SSF81606">
    <property type="entry name" value="PP2C-like"/>
    <property type="match status" value="1"/>
</dbReference>
<dbReference type="SMART" id="SM00331">
    <property type="entry name" value="PP2C_SIG"/>
    <property type="match status" value="1"/>
</dbReference>
<sequence length="698" mass="74924">MGGEEDTPADRGAPGGPESGAGAAEPSSAEGLLDVLGVAAVVLDADGRIVLWSPQAENMLGYTADEALGRYAAHLMVAEEHFERVLHLFERVMSSGDAWSGEFPVRCKDGTTRVLEFRNMRLLDDRGDYYALGLATDQATLRRVERDLALSVRLVDQSPIGLAVVGTDLRYVGANAALERIDGLDADQHKGRRIAEVLPFVDAEAAEEAMRSVLASGVPLLDRQMVGRTPADPDNDHAWSVSLYRLEDVGGRVLGLAISVIDVTDRHRATTEAERARDRLALVADASVRIGTTLDLEQTARELADVAVPELADIAAVDLLDRVLEGRPGRVLADGPAVIRALAVAAAYPTVAVQAADVPGERAHYGADRLVTRCVRTARPVMVAEVDDDALSCIARDRQAAELLARAGVHSYLAVPLIARGEVLGALDLKRARNPYPFTEDDALLASELAARAAVCIDNARLFRRQRETALTLQRSLLPETPRHLVGLEVASRYQPAGSGSEVGGDWFDIIPMDDGRTALVVGDVMGSGINSATTMGRLRTATQTLSRLALEPAEVLRHLDEITAGLEPSLATCVYAVYDPHRAQCCFCTAGHPPPVLIRAGDGPRLLGLPTGAPLGVGGVPFREVTTELAPGDRLVLYTDGLVETRDQDIDTRLDRLLGLLRTPDASLEDTCDRLLRELRHGGNHDDVALLVARVRD</sequence>
<dbReference type="Pfam" id="PF08448">
    <property type="entry name" value="PAS_4"/>
    <property type="match status" value="2"/>
</dbReference>
<name>A0ABN3M0D0_9ACTN</name>
<dbReference type="Gene3D" id="3.60.40.10">
    <property type="entry name" value="PPM-type phosphatase domain"/>
    <property type="match status" value="1"/>
</dbReference>
<dbReference type="SMART" id="SM00065">
    <property type="entry name" value="GAF"/>
    <property type="match status" value="1"/>
</dbReference>
<feature type="domain" description="PPM-type phosphatase" evidence="4">
    <location>
        <begin position="489"/>
        <end position="696"/>
    </location>
</feature>
<dbReference type="Gene3D" id="3.30.450.20">
    <property type="entry name" value="PAS domain"/>
    <property type="match status" value="2"/>
</dbReference>
<evidence type="ECO:0000256" key="2">
    <source>
        <dbReference type="SAM" id="MobiDB-lite"/>
    </source>
</evidence>
<dbReference type="InterPro" id="IPR035965">
    <property type="entry name" value="PAS-like_dom_sf"/>
</dbReference>
<dbReference type="Pfam" id="PF01590">
    <property type="entry name" value="GAF"/>
    <property type="match status" value="1"/>
</dbReference>
<gene>
    <name evidence="5" type="ORF">GCM10010393_25440</name>
</gene>
<keyword evidence="6" id="KW-1185">Reference proteome</keyword>
<dbReference type="InterPro" id="IPR052016">
    <property type="entry name" value="Bact_Sigma-Reg"/>
</dbReference>
<evidence type="ECO:0000259" key="3">
    <source>
        <dbReference type="PROSITE" id="PS50112"/>
    </source>
</evidence>
<comment type="caution">
    <text evidence="5">The sequence shown here is derived from an EMBL/GenBank/DDBJ whole genome shotgun (WGS) entry which is preliminary data.</text>
</comment>
<dbReference type="InterPro" id="IPR001932">
    <property type="entry name" value="PPM-type_phosphatase-like_dom"/>
</dbReference>
<dbReference type="PROSITE" id="PS50112">
    <property type="entry name" value="PAS"/>
    <property type="match status" value="1"/>
</dbReference>
<evidence type="ECO:0000256" key="1">
    <source>
        <dbReference type="ARBA" id="ARBA00022801"/>
    </source>
</evidence>
<dbReference type="NCBIfam" id="TIGR00229">
    <property type="entry name" value="sensory_box"/>
    <property type="match status" value="2"/>
</dbReference>
<organism evidence="5 6">
    <name type="scientific">Streptomyces gobitricini</name>
    <dbReference type="NCBI Taxonomy" id="68211"/>
    <lineage>
        <taxon>Bacteria</taxon>
        <taxon>Bacillati</taxon>
        <taxon>Actinomycetota</taxon>
        <taxon>Actinomycetes</taxon>
        <taxon>Kitasatosporales</taxon>
        <taxon>Streptomycetaceae</taxon>
        <taxon>Streptomyces</taxon>
    </lineage>
</organism>
<feature type="region of interest" description="Disordered" evidence="2">
    <location>
        <begin position="1"/>
        <end position="27"/>
    </location>
</feature>
<dbReference type="SUPFAM" id="SSF55781">
    <property type="entry name" value="GAF domain-like"/>
    <property type="match status" value="1"/>
</dbReference>
<reference evidence="5 6" key="1">
    <citation type="journal article" date="2019" name="Int. J. Syst. Evol. Microbiol.">
        <title>The Global Catalogue of Microorganisms (GCM) 10K type strain sequencing project: providing services to taxonomists for standard genome sequencing and annotation.</title>
        <authorList>
            <consortium name="The Broad Institute Genomics Platform"/>
            <consortium name="The Broad Institute Genome Sequencing Center for Infectious Disease"/>
            <person name="Wu L."/>
            <person name="Ma J."/>
        </authorList>
    </citation>
    <scope>NUCLEOTIDE SEQUENCE [LARGE SCALE GENOMIC DNA]</scope>
    <source>
        <strain evidence="5 6">JCM 5062</strain>
    </source>
</reference>
<dbReference type="SUPFAM" id="SSF55785">
    <property type="entry name" value="PYP-like sensor domain (PAS domain)"/>
    <property type="match status" value="2"/>
</dbReference>
<dbReference type="Gene3D" id="3.30.450.40">
    <property type="match status" value="1"/>
</dbReference>